<dbReference type="EMBL" id="JAUSXV010000001">
    <property type="protein sequence ID" value="MDQ0649453.1"/>
    <property type="molecule type" value="Genomic_DNA"/>
</dbReference>
<protein>
    <submittedName>
        <fullName evidence="2">Uncharacterized protein</fullName>
    </submittedName>
</protein>
<evidence type="ECO:0000313" key="2">
    <source>
        <dbReference type="EMBL" id="MDQ0649453.1"/>
    </source>
</evidence>
<feature type="transmembrane region" description="Helical" evidence="1">
    <location>
        <begin position="12"/>
        <end position="33"/>
    </location>
</feature>
<keyword evidence="3" id="KW-1185">Reference proteome</keyword>
<gene>
    <name evidence="2" type="ORF">QFZ53_003649</name>
</gene>
<organism evidence="2 3">
    <name type="scientific">Microbacterium natoriense</name>
    <dbReference type="NCBI Taxonomy" id="284570"/>
    <lineage>
        <taxon>Bacteria</taxon>
        <taxon>Bacillati</taxon>
        <taxon>Actinomycetota</taxon>
        <taxon>Actinomycetes</taxon>
        <taxon>Micrococcales</taxon>
        <taxon>Microbacteriaceae</taxon>
        <taxon>Microbacterium</taxon>
    </lineage>
</organism>
<comment type="caution">
    <text evidence="2">The sequence shown here is derived from an EMBL/GenBank/DDBJ whole genome shotgun (WGS) entry which is preliminary data.</text>
</comment>
<evidence type="ECO:0000256" key="1">
    <source>
        <dbReference type="SAM" id="Phobius"/>
    </source>
</evidence>
<keyword evidence="1" id="KW-1133">Transmembrane helix</keyword>
<reference evidence="2 3" key="1">
    <citation type="submission" date="2023-07" db="EMBL/GenBank/DDBJ databases">
        <title>Comparative genomics of wheat-associated soil bacteria to identify genetic determinants of phenazine resistance.</title>
        <authorList>
            <person name="Mouncey N."/>
        </authorList>
    </citation>
    <scope>NUCLEOTIDE SEQUENCE [LARGE SCALE GENOMIC DNA]</scope>
    <source>
        <strain evidence="2 3">W4I9-1</strain>
    </source>
</reference>
<evidence type="ECO:0000313" key="3">
    <source>
        <dbReference type="Proteomes" id="UP001244427"/>
    </source>
</evidence>
<proteinExistence type="predicted"/>
<dbReference type="Proteomes" id="UP001244427">
    <property type="component" value="Unassembled WGS sequence"/>
</dbReference>
<keyword evidence="1" id="KW-0812">Transmembrane</keyword>
<dbReference type="AlphaFoldDB" id="A0AAW8F101"/>
<sequence>MPGEEETAGMRWTFWSWMTIIVAGLAAMILVPLSGR</sequence>
<accession>A0AAW8F101</accession>
<name>A0AAW8F101_9MICO</name>
<keyword evidence="1" id="KW-0472">Membrane</keyword>